<dbReference type="InterPro" id="IPR026588">
    <property type="entry name" value="Choice_anch_A"/>
</dbReference>
<dbReference type="NCBIfam" id="TIGR04215">
    <property type="entry name" value="choice_anch_A"/>
    <property type="match status" value="1"/>
</dbReference>
<feature type="chain" id="PRO_5045368771" evidence="1">
    <location>
        <begin position="22"/>
        <end position="324"/>
    </location>
</feature>
<evidence type="ECO:0000256" key="1">
    <source>
        <dbReference type="SAM" id="SignalP"/>
    </source>
</evidence>
<dbReference type="RefSeq" id="WP_264500961.1">
    <property type="nucleotide sequence ID" value="NZ_JAPDDS010000004.1"/>
</dbReference>
<dbReference type="EMBL" id="JAPDDS010000004">
    <property type="protein sequence ID" value="MCW1885003.1"/>
    <property type="molecule type" value="Genomic_DNA"/>
</dbReference>
<keyword evidence="4" id="KW-1185">Reference proteome</keyword>
<accession>A0ABT3FN69</accession>
<evidence type="ECO:0000313" key="3">
    <source>
        <dbReference type="EMBL" id="MCW1885003.1"/>
    </source>
</evidence>
<dbReference type="Proteomes" id="UP001207930">
    <property type="component" value="Unassembled WGS sequence"/>
</dbReference>
<organism evidence="3 4">
    <name type="scientific">Luteolibacter flavescens</name>
    <dbReference type="NCBI Taxonomy" id="1859460"/>
    <lineage>
        <taxon>Bacteria</taxon>
        <taxon>Pseudomonadati</taxon>
        <taxon>Verrucomicrobiota</taxon>
        <taxon>Verrucomicrobiia</taxon>
        <taxon>Verrucomicrobiales</taxon>
        <taxon>Verrucomicrobiaceae</taxon>
        <taxon>Luteolibacter</taxon>
    </lineage>
</organism>
<evidence type="ECO:0000313" key="4">
    <source>
        <dbReference type="Proteomes" id="UP001207930"/>
    </source>
</evidence>
<sequence>MKLLTFLSAGVLCLCGAKASAANLVMSLMERFNVIAGDYTPGNETEGSALVYGTYKPGNSAQFGFNSGQVSNDAKYTLWLNNGVANTNRTTLLSGSLVSRTPVTSSQFTLNGNAPGTPVISTGEGAWNDALASVGLSSVNHLTNILTLASQQWSQMTPNSTATIPGNGSFTFNATPTLIDGTRVAIFNVSAATLFGNGGNFDRLELNMNGAETVLINVSGTNIDINKNFTNGFTNNESKVLFNFFEATSMTVNRNFRGAIFAPLANVQQNGSNFDGSVVAAKLTQTAEIHNVTFKGNLPASSIPEPSVAILALAGLGLAFRRKR</sequence>
<name>A0ABT3FN69_9BACT</name>
<keyword evidence="1" id="KW-0732">Signal</keyword>
<evidence type="ECO:0000259" key="2">
    <source>
        <dbReference type="Pfam" id="PF20597"/>
    </source>
</evidence>
<gene>
    <name evidence="3" type="ORF">OKA04_09715</name>
</gene>
<reference evidence="3 4" key="1">
    <citation type="submission" date="2022-10" db="EMBL/GenBank/DDBJ databases">
        <title>Luteolibacter flavescens strain MCCC 1K03193, whole genome shotgun sequencing project.</title>
        <authorList>
            <person name="Zhao G."/>
            <person name="Shen L."/>
        </authorList>
    </citation>
    <scope>NUCLEOTIDE SEQUENCE [LARGE SCALE GENOMIC DNA]</scope>
    <source>
        <strain evidence="3 4">MCCC 1K03193</strain>
    </source>
</reference>
<feature type="domain" description="Choice-of-anchor A" evidence="2">
    <location>
        <begin position="29"/>
        <end position="291"/>
    </location>
</feature>
<proteinExistence type="predicted"/>
<feature type="signal peptide" evidence="1">
    <location>
        <begin position="1"/>
        <end position="21"/>
    </location>
</feature>
<protein>
    <submittedName>
        <fullName evidence="3">Choice-of-anchor A family protein</fullName>
    </submittedName>
</protein>
<comment type="caution">
    <text evidence="3">The sequence shown here is derived from an EMBL/GenBank/DDBJ whole genome shotgun (WGS) entry which is preliminary data.</text>
</comment>
<dbReference type="Pfam" id="PF20597">
    <property type="entry name" value="pAdhesive_15"/>
    <property type="match status" value="1"/>
</dbReference>